<organism evidence="8 9">
    <name type="scientific">Gemmata massiliana</name>
    <dbReference type="NCBI Taxonomy" id="1210884"/>
    <lineage>
        <taxon>Bacteria</taxon>
        <taxon>Pseudomonadati</taxon>
        <taxon>Planctomycetota</taxon>
        <taxon>Planctomycetia</taxon>
        <taxon>Gemmatales</taxon>
        <taxon>Gemmataceae</taxon>
        <taxon>Gemmata</taxon>
    </lineage>
</organism>
<comment type="subcellular location">
    <subcellularLocation>
        <location evidence="1">Cell membrane</location>
    </subcellularLocation>
</comment>
<dbReference type="RefSeq" id="WP_162670662.1">
    <property type="nucleotide sequence ID" value="NZ_LR593886.1"/>
</dbReference>
<evidence type="ECO:0000256" key="6">
    <source>
        <dbReference type="SAM" id="MobiDB-lite"/>
    </source>
</evidence>
<feature type="transmembrane region" description="Helical" evidence="7">
    <location>
        <begin position="12"/>
        <end position="34"/>
    </location>
</feature>
<evidence type="ECO:0000256" key="5">
    <source>
        <dbReference type="ARBA" id="ARBA00023136"/>
    </source>
</evidence>
<gene>
    <name evidence="8" type="ORF">SOIL9_13450</name>
</gene>
<evidence type="ECO:0000256" key="3">
    <source>
        <dbReference type="ARBA" id="ARBA00022692"/>
    </source>
</evidence>
<evidence type="ECO:0000313" key="9">
    <source>
        <dbReference type="Proteomes" id="UP000464178"/>
    </source>
</evidence>
<accession>A0A6P2D5F1</accession>
<keyword evidence="8" id="KW-0969">Cilium</keyword>
<keyword evidence="8" id="KW-0282">Flagellum</keyword>
<keyword evidence="8" id="KW-0966">Cell projection</keyword>
<keyword evidence="5 7" id="KW-0472">Membrane</keyword>
<evidence type="ECO:0000313" key="8">
    <source>
        <dbReference type="EMBL" id="VTR96369.1"/>
    </source>
</evidence>
<sequence length="167" mass="17116">MPTAKQPGSVRIPPALIGAGVLVVALGFVLPAFVSTPIPLPDAPPQATEGASAFAPRLAQAPNTKTPGSVALGLLQLVVALVVVCGLCVLTTRWLGRKPTPVTEQSMRVITSLRVGRCVVHLVRAGDRRMLIGTDITGVKALVELSGPEPEQPATAPAQATSVSHAA</sequence>
<evidence type="ECO:0000256" key="4">
    <source>
        <dbReference type="ARBA" id="ARBA00022989"/>
    </source>
</evidence>
<name>A0A6P2D5F1_9BACT</name>
<feature type="transmembrane region" description="Helical" evidence="7">
    <location>
        <begin position="70"/>
        <end position="90"/>
    </location>
</feature>
<dbReference type="Pfam" id="PF04347">
    <property type="entry name" value="FliO"/>
    <property type="match status" value="1"/>
</dbReference>
<feature type="region of interest" description="Disordered" evidence="6">
    <location>
        <begin position="147"/>
        <end position="167"/>
    </location>
</feature>
<evidence type="ECO:0000256" key="7">
    <source>
        <dbReference type="SAM" id="Phobius"/>
    </source>
</evidence>
<evidence type="ECO:0000256" key="1">
    <source>
        <dbReference type="ARBA" id="ARBA00004236"/>
    </source>
</evidence>
<keyword evidence="2" id="KW-1003">Cell membrane</keyword>
<dbReference type="Proteomes" id="UP000464178">
    <property type="component" value="Chromosome"/>
</dbReference>
<keyword evidence="4 7" id="KW-1133">Transmembrane helix</keyword>
<keyword evidence="3 7" id="KW-0812">Transmembrane</keyword>
<dbReference type="GO" id="GO:0044781">
    <property type="term" value="P:bacterial-type flagellum organization"/>
    <property type="evidence" value="ECO:0007669"/>
    <property type="project" value="InterPro"/>
</dbReference>
<keyword evidence="9" id="KW-1185">Reference proteome</keyword>
<protein>
    <submittedName>
        <fullName evidence="8">Flagellar biosynthesis protein</fullName>
    </submittedName>
</protein>
<dbReference type="AlphaFoldDB" id="A0A6P2D5F1"/>
<dbReference type="KEGG" id="gms:SOIL9_13450"/>
<feature type="compositionally biased region" description="Low complexity" evidence="6">
    <location>
        <begin position="148"/>
        <end position="161"/>
    </location>
</feature>
<dbReference type="EMBL" id="LR593886">
    <property type="protein sequence ID" value="VTR96369.1"/>
    <property type="molecule type" value="Genomic_DNA"/>
</dbReference>
<dbReference type="GO" id="GO:0016020">
    <property type="term" value="C:membrane"/>
    <property type="evidence" value="ECO:0007669"/>
    <property type="project" value="InterPro"/>
</dbReference>
<dbReference type="InterPro" id="IPR022781">
    <property type="entry name" value="Flagellar_biosynth_FliO"/>
</dbReference>
<proteinExistence type="predicted"/>
<evidence type="ECO:0000256" key="2">
    <source>
        <dbReference type="ARBA" id="ARBA00022475"/>
    </source>
</evidence>
<reference evidence="8 9" key="1">
    <citation type="submission" date="2019-05" db="EMBL/GenBank/DDBJ databases">
        <authorList>
            <consortium name="Science for Life Laboratories"/>
        </authorList>
    </citation>
    <scope>NUCLEOTIDE SEQUENCE [LARGE SCALE GENOMIC DNA]</scope>
    <source>
        <strain evidence="8">Soil9</strain>
    </source>
</reference>